<evidence type="ECO:0000313" key="3">
    <source>
        <dbReference type="Proteomes" id="UP000269721"/>
    </source>
</evidence>
<keyword evidence="3" id="KW-1185">Reference proteome</keyword>
<dbReference type="Proteomes" id="UP000269721">
    <property type="component" value="Unassembled WGS sequence"/>
</dbReference>
<proteinExistence type="predicted"/>
<sequence>MPFLVACCARAWLLPVAHVEDAPPPCSRRNEASTKTPSLFAQAAAVHLHHRICEGMEGVSTSGHMCWLRNRFPHWTSSLCPFEVPSHATVRCVSSLVVSGSEQRSATGSPAFSRG</sequence>
<protein>
    <recommendedName>
        <fullName evidence="4">Secreted protein</fullName>
    </recommendedName>
</protein>
<dbReference type="AlphaFoldDB" id="A0A4P9WQF8"/>
<keyword evidence="1" id="KW-0732">Signal</keyword>
<feature type="chain" id="PRO_5020712839" description="Secreted protein" evidence="1">
    <location>
        <begin position="20"/>
        <end position="115"/>
    </location>
</feature>
<evidence type="ECO:0008006" key="4">
    <source>
        <dbReference type="Google" id="ProtNLM"/>
    </source>
</evidence>
<evidence type="ECO:0000313" key="2">
    <source>
        <dbReference type="EMBL" id="RKO93106.1"/>
    </source>
</evidence>
<name>A0A4P9WQF8_9FUNG</name>
<reference evidence="3" key="1">
    <citation type="journal article" date="2018" name="Nat. Microbiol.">
        <title>Leveraging single-cell genomics to expand the fungal tree of life.</title>
        <authorList>
            <person name="Ahrendt S.R."/>
            <person name="Quandt C.A."/>
            <person name="Ciobanu D."/>
            <person name="Clum A."/>
            <person name="Salamov A."/>
            <person name="Andreopoulos B."/>
            <person name="Cheng J.F."/>
            <person name="Woyke T."/>
            <person name="Pelin A."/>
            <person name="Henrissat B."/>
            <person name="Reynolds N.K."/>
            <person name="Benny G.L."/>
            <person name="Smith M.E."/>
            <person name="James T.Y."/>
            <person name="Grigoriev I.V."/>
        </authorList>
    </citation>
    <scope>NUCLEOTIDE SEQUENCE [LARGE SCALE GENOMIC DNA]</scope>
</reference>
<dbReference type="EMBL" id="KZ994370">
    <property type="protein sequence ID" value="RKO93106.1"/>
    <property type="molecule type" value="Genomic_DNA"/>
</dbReference>
<organism evidence="2 3">
    <name type="scientific">Blyttiomyces helicus</name>
    <dbReference type="NCBI Taxonomy" id="388810"/>
    <lineage>
        <taxon>Eukaryota</taxon>
        <taxon>Fungi</taxon>
        <taxon>Fungi incertae sedis</taxon>
        <taxon>Chytridiomycota</taxon>
        <taxon>Chytridiomycota incertae sedis</taxon>
        <taxon>Chytridiomycetes</taxon>
        <taxon>Chytridiomycetes incertae sedis</taxon>
        <taxon>Blyttiomyces</taxon>
    </lineage>
</organism>
<feature type="signal peptide" evidence="1">
    <location>
        <begin position="1"/>
        <end position="19"/>
    </location>
</feature>
<accession>A0A4P9WQF8</accession>
<evidence type="ECO:0000256" key="1">
    <source>
        <dbReference type="SAM" id="SignalP"/>
    </source>
</evidence>
<gene>
    <name evidence="2" type="ORF">BDK51DRAFT_36805</name>
</gene>